<evidence type="ECO:0000313" key="5">
    <source>
        <dbReference type="EMBL" id="CAC5406629.1"/>
    </source>
</evidence>
<dbReference type="InterPro" id="IPR003958">
    <property type="entry name" value="CBFA_NFYB_domain"/>
</dbReference>
<gene>
    <name evidence="5" type="ORF">MCOR_40189</name>
</gene>
<dbReference type="Gene3D" id="1.10.20.10">
    <property type="entry name" value="Histone, subunit A"/>
    <property type="match status" value="1"/>
</dbReference>
<name>A0A6J8DF84_MYTCO</name>
<protein>
    <submittedName>
        <fullName evidence="5">POLE4</fullName>
        <ecNumber evidence="5">2.7.7.7</ecNumber>
    </submittedName>
</protein>
<dbReference type="PANTHER" id="PTHR10252:SF79">
    <property type="entry name" value="DNA POLYMERASE EPSILON SUBUNIT 4"/>
    <property type="match status" value="1"/>
</dbReference>
<feature type="region of interest" description="Disordered" evidence="3">
    <location>
        <begin position="1"/>
        <end position="64"/>
    </location>
</feature>
<dbReference type="OrthoDB" id="636685at2759"/>
<dbReference type="EMBL" id="CACVKT020007264">
    <property type="protein sequence ID" value="CAC5406629.1"/>
    <property type="molecule type" value="Genomic_DNA"/>
</dbReference>
<evidence type="ECO:0000256" key="1">
    <source>
        <dbReference type="ARBA" id="ARBA00004123"/>
    </source>
</evidence>
<feature type="region of interest" description="Disordered" evidence="3">
    <location>
        <begin position="107"/>
        <end position="132"/>
    </location>
</feature>
<dbReference type="InterPro" id="IPR050568">
    <property type="entry name" value="Transcr_DNA_Rep_Reg"/>
</dbReference>
<proteinExistence type="predicted"/>
<evidence type="ECO:0000256" key="2">
    <source>
        <dbReference type="ARBA" id="ARBA00023242"/>
    </source>
</evidence>
<evidence type="ECO:0000256" key="3">
    <source>
        <dbReference type="SAM" id="MobiDB-lite"/>
    </source>
</evidence>
<dbReference type="EC" id="2.7.7.7" evidence="5"/>
<evidence type="ECO:0000259" key="4">
    <source>
        <dbReference type="Pfam" id="PF00808"/>
    </source>
</evidence>
<dbReference type="GO" id="GO:0003887">
    <property type="term" value="F:DNA-directed DNA polymerase activity"/>
    <property type="evidence" value="ECO:0007669"/>
    <property type="project" value="UniProtKB-EC"/>
</dbReference>
<keyword evidence="6" id="KW-1185">Reference proteome</keyword>
<dbReference type="Pfam" id="PF00808">
    <property type="entry name" value="CBFD_NFYB_HMF"/>
    <property type="match status" value="1"/>
</dbReference>
<sequence length="519" mass="57438">MDQNEKSVKNQTHIISQKEEESLSHAVCTEDSNSESFESVKIASNESPTNVTPPYTSQKNAPPVNTYHSYVEDSAELMQNVSGTNYQPYRNSESEKHISNLLPLNISGAKSEQPNYPSSVRRSAPESQGPNFAENSYGYISYILESEKPISNSPQFNNQKETEGIFEPTSENSLQESISQCSNKLCIALSDEALSTKTPNPTKKLTKVHLPRIRSMMKRDPEVRLVSKEAVVVLAKATELFIEELCKDAMINTLKSTTKRKTLQRKDLGMMLRTIPVIAMPFTTEEKTGEGSSVAIPFGQDIQTDAESVVGVPSSKEQQTYTDSVVAKPSNKELQSGTEPMIALSLIKEQQTHTDSVVPIPFSKDLQSSTEPVMAMSFDVESVKTTKPFKDLQINYDKDMAVGKQLPSAKNCPLSSDLQTGVESLEAIPLSKELQIGTASMVSMPFSNDMQSDFNPIMAMSCNKELQTGFATYMTKSFFGELQHDEDTLLAEPFSTELRGDLETVIIFPPNKKLQNDSD</sequence>
<dbReference type="AlphaFoldDB" id="A0A6J8DF84"/>
<evidence type="ECO:0000313" key="6">
    <source>
        <dbReference type="Proteomes" id="UP000507470"/>
    </source>
</evidence>
<dbReference type="GO" id="GO:0046982">
    <property type="term" value="F:protein heterodimerization activity"/>
    <property type="evidence" value="ECO:0007669"/>
    <property type="project" value="InterPro"/>
</dbReference>
<keyword evidence="2" id="KW-0539">Nucleus</keyword>
<dbReference type="CDD" id="cd22929">
    <property type="entry name" value="HFD_POLE4-like"/>
    <property type="match status" value="1"/>
</dbReference>
<dbReference type="InterPro" id="IPR009072">
    <property type="entry name" value="Histone-fold"/>
</dbReference>
<keyword evidence="5" id="KW-0548">Nucleotidyltransferase</keyword>
<feature type="compositionally biased region" description="Polar residues" evidence="3">
    <location>
        <begin position="108"/>
        <end position="132"/>
    </location>
</feature>
<feature type="domain" description="Transcription factor CBF/NF-Y/archaeal histone" evidence="4">
    <location>
        <begin position="212"/>
        <end position="268"/>
    </location>
</feature>
<reference evidence="5 6" key="1">
    <citation type="submission" date="2020-06" db="EMBL/GenBank/DDBJ databases">
        <authorList>
            <person name="Li R."/>
            <person name="Bekaert M."/>
        </authorList>
    </citation>
    <scope>NUCLEOTIDE SEQUENCE [LARGE SCALE GENOMIC DNA]</scope>
    <source>
        <strain evidence="6">wild</strain>
    </source>
</reference>
<keyword evidence="5" id="KW-0808">Transferase</keyword>
<dbReference type="SUPFAM" id="SSF47113">
    <property type="entry name" value="Histone-fold"/>
    <property type="match status" value="1"/>
</dbReference>
<dbReference type="GO" id="GO:0008622">
    <property type="term" value="C:epsilon DNA polymerase complex"/>
    <property type="evidence" value="ECO:0007669"/>
    <property type="project" value="TreeGrafter"/>
</dbReference>
<dbReference type="Proteomes" id="UP000507470">
    <property type="component" value="Unassembled WGS sequence"/>
</dbReference>
<organism evidence="5 6">
    <name type="scientific">Mytilus coruscus</name>
    <name type="common">Sea mussel</name>
    <dbReference type="NCBI Taxonomy" id="42192"/>
    <lineage>
        <taxon>Eukaryota</taxon>
        <taxon>Metazoa</taxon>
        <taxon>Spiralia</taxon>
        <taxon>Lophotrochozoa</taxon>
        <taxon>Mollusca</taxon>
        <taxon>Bivalvia</taxon>
        <taxon>Autobranchia</taxon>
        <taxon>Pteriomorphia</taxon>
        <taxon>Mytilida</taxon>
        <taxon>Mytiloidea</taxon>
        <taxon>Mytilidae</taxon>
        <taxon>Mytilinae</taxon>
        <taxon>Mytilus</taxon>
    </lineage>
</organism>
<dbReference type="GO" id="GO:0006261">
    <property type="term" value="P:DNA-templated DNA replication"/>
    <property type="evidence" value="ECO:0007669"/>
    <property type="project" value="TreeGrafter"/>
</dbReference>
<dbReference type="PANTHER" id="PTHR10252">
    <property type="entry name" value="HISTONE-LIKE TRANSCRIPTION FACTOR CCAAT-RELATED"/>
    <property type="match status" value="1"/>
</dbReference>
<feature type="compositionally biased region" description="Polar residues" evidence="3">
    <location>
        <begin position="30"/>
        <end position="60"/>
    </location>
</feature>
<accession>A0A6J8DF84</accession>
<comment type="subcellular location">
    <subcellularLocation>
        <location evidence="1">Nucleus</location>
    </subcellularLocation>
</comment>